<dbReference type="Pfam" id="PF02653">
    <property type="entry name" value="BPD_transp_2"/>
    <property type="match status" value="1"/>
</dbReference>
<gene>
    <name evidence="10" type="ORF">EII34_02825</name>
</gene>
<dbReference type="GO" id="GO:0022857">
    <property type="term" value="F:transmembrane transporter activity"/>
    <property type="evidence" value="ECO:0007669"/>
    <property type="project" value="InterPro"/>
</dbReference>
<dbReference type="RefSeq" id="WP_124842714.1">
    <property type="nucleotide sequence ID" value="NZ_RQZG01000002.1"/>
</dbReference>
<reference evidence="10 11" key="1">
    <citation type="submission" date="2018-11" db="EMBL/GenBank/DDBJ databases">
        <title>Genomes From Bacteria Associated with the Canine Oral Cavity: a Test Case for Automated Genome-Based Taxonomic Assignment.</title>
        <authorList>
            <person name="Coil D.A."/>
            <person name="Jospin G."/>
            <person name="Darling A.E."/>
            <person name="Wallis C."/>
            <person name="Davis I.J."/>
            <person name="Harris S."/>
            <person name="Eisen J.A."/>
            <person name="Holcombe L.J."/>
            <person name="O'Flynn C."/>
        </authorList>
    </citation>
    <scope>NUCLEOTIDE SEQUENCE [LARGE SCALE GENOMIC DNA]</scope>
    <source>
        <strain evidence="10 11">OH887_COT-365</strain>
    </source>
</reference>
<keyword evidence="3" id="KW-1003">Cell membrane</keyword>
<keyword evidence="5 9" id="KW-0812">Transmembrane</keyword>
<feature type="transmembrane region" description="Helical" evidence="9">
    <location>
        <begin position="92"/>
        <end position="117"/>
    </location>
</feature>
<protein>
    <recommendedName>
        <fullName evidence="8">Autoinducer 2 import system permease protein LsrD</fullName>
    </recommendedName>
</protein>
<feature type="transmembrane region" description="Helical" evidence="9">
    <location>
        <begin position="173"/>
        <end position="201"/>
    </location>
</feature>
<keyword evidence="6 9" id="KW-1133">Transmembrane helix</keyword>
<evidence type="ECO:0000256" key="6">
    <source>
        <dbReference type="ARBA" id="ARBA00022989"/>
    </source>
</evidence>
<evidence type="ECO:0000256" key="7">
    <source>
        <dbReference type="ARBA" id="ARBA00023136"/>
    </source>
</evidence>
<feature type="transmembrane region" description="Helical" evidence="9">
    <location>
        <begin position="302"/>
        <end position="321"/>
    </location>
</feature>
<evidence type="ECO:0000313" key="10">
    <source>
        <dbReference type="EMBL" id="RRD06576.1"/>
    </source>
</evidence>
<dbReference type="PANTHER" id="PTHR32196:SF71">
    <property type="entry name" value="AUTOINDUCER 2 IMPORT SYSTEM PERMEASE PROTEIN LSRD"/>
    <property type="match status" value="1"/>
</dbReference>
<feature type="transmembrane region" description="Helical" evidence="9">
    <location>
        <begin position="278"/>
        <end position="296"/>
    </location>
</feature>
<comment type="subcellular location">
    <subcellularLocation>
        <location evidence="1">Cell membrane</location>
        <topology evidence="1">Multi-pass membrane protein</topology>
    </subcellularLocation>
</comment>
<evidence type="ECO:0000313" key="11">
    <source>
        <dbReference type="Proteomes" id="UP000280819"/>
    </source>
</evidence>
<evidence type="ECO:0000256" key="8">
    <source>
        <dbReference type="ARBA" id="ARBA00039381"/>
    </source>
</evidence>
<evidence type="ECO:0000256" key="4">
    <source>
        <dbReference type="ARBA" id="ARBA00022519"/>
    </source>
</evidence>
<dbReference type="CDD" id="cd06579">
    <property type="entry name" value="TM_PBP1_transp_AraH_like"/>
    <property type="match status" value="1"/>
</dbReference>
<dbReference type="EMBL" id="RQZG01000002">
    <property type="protein sequence ID" value="RRD06576.1"/>
    <property type="molecule type" value="Genomic_DNA"/>
</dbReference>
<dbReference type="OrthoDB" id="7947581at2"/>
<feature type="transmembrane region" description="Helical" evidence="9">
    <location>
        <begin position="23"/>
        <end position="40"/>
    </location>
</feature>
<dbReference type="AlphaFoldDB" id="A0A3P1TCE3"/>
<dbReference type="PANTHER" id="PTHR32196">
    <property type="entry name" value="ABC TRANSPORTER PERMEASE PROTEIN YPHD-RELATED-RELATED"/>
    <property type="match status" value="1"/>
</dbReference>
<name>A0A3P1TCE3_9ACTN</name>
<evidence type="ECO:0000256" key="1">
    <source>
        <dbReference type="ARBA" id="ARBA00004651"/>
    </source>
</evidence>
<evidence type="ECO:0000256" key="9">
    <source>
        <dbReference type="SAM" id="Phobius"/>
    </source>
</evidence>
<accession>A0A3P1TCE3</accession>
<evidence type="ECO:0000256" key="3">
    <source>
        <dbReference type="ARBA" id="ARBA00022475"/>
    </source>
</evidence>
<feature type="transmembrane region" description="Helical" evidence="9">
    <location>
        <begin position="52"/>
        <end position="72"/>
    </location>
</feature>
<comment type="caution">
    <text evidence="10">The sequence shown here is derived from an EMBL/GenBank/DDBJ whole genome shotgun (WGS) entry which is preliminary data.</text>
</comment>
<proteinExistence type="predicted"/>
<dbReference type="Proteomes" id="UP000280819">
    <property type="component" value="Unassembled WGS sequence"/>
</dbReference>
<keyword evidence="4" id="KW-0997">Cell inner membrane</keyword>
<feature type="transmembrane region" description="Helical" evidence="9">
    <location>
        <begin position="129"/>
        <end position="153"/>
    </location>
</feature>
<dbReference type="GO" id="GO:0005886">
    <property type="term" value="C:plasma membrane"/>
    <property type="evidence" value="ECO:0007669"/>
    <property type="project" value="UniProtKB-SubCell"/>
</dbReference>
<keyword evidence="7 9" id="KW-0472">Membrane</keyword>
<keyword evidence="2" id="KW-0813">Transport</keyword>
<sequence length="342" mass="35490">MTAGTIPTHARPLWCRVLLTREMAMVALLAVVLVVAAVTVPKFATPATVTYLLLDVAVILLIALPMTPIMITGDIDLSVGSMVGLGSVVFGVAHQAGAGVLSALLLALGVGVLGGLLNGLLVTRVGLPALAVTIGTMALFRGIAVGLLGTTAVTQFPREWTALAKARIPGTPIPLIMIVFLVLLVFFVVLLHATTFGRGVYAIGLSREAARFNGVAVARTRLVLFVLSGVLSAFAGVYFTLRFGSARGDNATGYELQVIAAVVLGGVSVFGGRGMLHGVVAGVLVVGALANALRLAGVTADFINIITGCLLVLSVMAASWLDWARRRRSRRNSSESNKGKVQ</sequence>
<evidence type="ECO:0000256" key="2">
    <source>
        <dbReference type="ARBA" id="ARBA00022448"/>
    </source>
</evidence>
<evidence type="ECO:0000256" key="5">
    <source>
        <dbReference type="ARBA" id="ARBA00022692"/>
    </source>
</evidence>
<feature type="transmembrane region" description="Helical" evidence="9">
    <location>
        <begin position="253"/>
        <end position="271"/>
    </location>
</feature>
<feature type="transmembrane region" description="Helical" evidence="9">
    <location>
        <begin position="222"/>
        <end position="241"/>
    </location>
</feature>
<organism evidence="10 11">
    <name type="scientific">Arachnia propionica</name>
    <dbReference type="NCBI Taxonomy" id="1750"/>
    <lineage>
        <taxon>Bacteria</taxon>
        <taxon>Bacillati</taxon>
        <taxon>Actinomycetota</taxon>
        <taxon>Actinomycetes</taxon>
        <taxon>Propionibacteriales</taxon>
        <taxon>Propionibacteriaceae</taxon>
        <taxon>Arachnia</taxon>
    </lineage>
</organism>
<dbReference type="InterPro" id="IPR001851">
    <property type="entry name" value="ABC_transp_permease"/>
</dbReference>